<feature type="compositionally biased region" description="Low complexity" evidence="4">
    <location>
        <begin position="352"/>
        <end position="374"/>
    </location>
</feature>
<dbReference type="Pfam" id="PF00400">
    <property type="entry name" value="WD40"/>
    <property type="match status" value="5"/>
</dbReference>
<evidence type="ECO:0000256" key="2">
    <source>
        <dbReference type="ARBA" id="ARBA00022737"/>
    </source>
</evidence>
<dbReference type="PROSITE" id="PS00678">
    <property type="entry name" value="WD_REPEATS_1"/>
    <property type="match status" value="1"/>
</dbReference>
<reference evidence="5" key="1">
    <citation type="journal article" date="2023" name="GigaByte">
        <title>Genome assembly of the bearded iris, Iris pallida Lam.</title>
        <authorList>
            <person name="Bruccoleri R.E."/>
            <person name="Oakeley E.J."/>
            <person name="Faust A.M.E."/>
            <person name="Altorfer M."/>
            <person name="Dessus-Babus S."/>
            <person name="Burckhardt D."/>
            <person name="Oertli M."/>
            <person name="Naumann U."/>
            <person name="Petersen F."/>
            <person name="Wong J."/>
        </authorList>
    </citation>
    <scope>NUCLEOTIDE SEQUENCE</scope>
    <source>
        <strain evidence="5">GSM-AAB239-AS_SAM_17_03QT</strain>
    </source>
</reference>
<dbReference type="EMBL" id="JANAVB010044091">
    <property type="protein sequence ID" value="KAJ6792129.1"/>
    <property type="molecule type" value="Genomic_DNA"/>
</dbReference>
<name>A0AAX6DKA9_IRIPA</name>
<dbReference type="Gene3D" id="2.130.10.10">
    <property type="entry name" value="YVTN repeat-like/Quinoprotein amine dehydrogenase"/>
    <property type="match status" value="2"/>
</dbReference>
<organism evidence="5 6">
    <name type="scientific">Iris pallida</name>
    <name type="common">Sweet iris</name>
    <dbReference type="NCBI Taxonomy" id="29817"/>
    <lineage>
        <taxon>Eukaryota</taxon>
        <taxon>Viridiplantae</taxon>
        <taxon>Streptophyta</taxon>
        <taxon>Embryophyta</taxon>
        <taxon>Tracheophyta</taxon>
        <taxon>Spermatophyta</taxon>
        <taxon>Magnoliopsida</taxon>
        <taxon>Liliopsida</taxon>
        <taxon>Asparagales</taxon>
        <taxon>Iridaceae</taxon>
        <taxon>Iridoideae</taxon>
        <taxon>Irideae</taxon>
        <taxon>Iris</taxon>
    </lineage>
</organism>
<feature type="repeat" description="WD" evidence="3">
    <location>
        <begin position="592"/>
        <end position="634"/>
    </location>
</feature>
<evidence type="ECO:0000313" key="6">
    <source>
        <dbReference type="Proteomes" id="UP001140949"/>
    </source>
</evidence>
<comment type="caution">
    <text evidence="5">The sequence shown here is derived from an EMBL/GenBank/DDBJ whole genome shotgun (WGS) entry which is preliminary data.</text>
</comment>
<evidence type="ECO:0000256" key="1">
    <source>
        <dbReference type="ARBA" id="ARBA00022574"/>
    </source>
</evidence>
<dbReference type="InterPro" id="IPR044716">
    <property type="entry name" value="LEUNIG-like"/>
</dbReference>
<dbReference type="Proteomes" id="UP001140949">
    <property type="component" value="Unassembled WGS sequence"/>
</dbReference>
<dbReference type="SMART" id="SM00320">
    <property type="entry name" value="WD40"/>
    <property type="match status" value="7"/>
</dbReference>
<keyword evidence="2" id="KW-0677">Repeat</keyword>
<dbReference type="PROSITE" id="PS50294">
    <property type="entry name" value="WD_REPEATS_REGION"/>
    <property type="match status" value="3"/>
</dbReference>
<dbReference type="InterPro" id="IPR001680">
    <property type="entry name" value="WD40_rpt"/>
</dbReference>
<evidence type="ECO:0000313" key="5">
    <source>
        <dbReference type="EMBL" id="KAJ6792129.1"/>
    </source>
</evidence>
<dbReference type="InterPro" id="IPR036322">
    <property type="entry name" value="WD40_repeat_dom_sf"/>
</dbReference>
<reference evidence="5" key="2">
    <citation type="submission" date="2023-04" db="EMBL/GenBank/DDBJ databases">
        <authorList>
            <person name="Bruccoleri R.E."/>
            <person name="Oakeley E.J."/>
            <person name="Faust A.-M."/>
            <person name="Dessus-Babus S."/>
            <person name="Altorfer M."/>
            <person name="Burckhardt D."/>
            <person name="Oertli M."/>
            <person name="Naumann U."/>
            <person name="Petersen F."/>
            <person name="Wong J."/>
        </authorList>
    </citation>
    <scope>NUCLEOTIDE SEQUENCE</scope>
    <source>
        <strain evidence="5">GSM-AAB239-AS_SAM_17_03QT</strain>
        <tissue evidence="5">Leaf</tissue>
    </source>
</reference>
<dbReference type="PANTHER" id="PTHR44376">
    <property type="entry name" value="TRANSCRIPTIONAL REGULATOR OF FILAMENTOUS GROWTH FLO8"/>
    <property type="match status" value="1"/>
</dbReference>
<dbReference type="Pfam" id="PF08513">
    <property type="entry name" value="LisH"/>
    <property type="match status" value="1"/>
</dbReference>
<dbReference type="InterPro" id="IPR019775">
    <property type="entry name" value="WD40_repeat_CS"/>
</dbReference>
<feature type="compositionally biased region" description="Polar residues" evidence="4">
    <location>
        <begin position="322"/>
        <end position="339"/>
    </location>
</feature>
<dbReference type="GO" id="GO:0003714">
    <property type="term" value="F:transcription corepressor activity"/>
    <property type="evidence" value="ECO:0007669"/>
    <property type="project" value="InterPro"/>
</dbReference>
<dbReference type="PANTHER" id="PTHR44376:SF9">
    <property type="entry name" value="TRANSCRIPTIONAL COREPRESSOR LEUNIG_HOMOLOG"/>
    <property type="match status" value="1"/>
</dbReference>
<dbReference type="CDD" id="cd00200">
    <property type="entry name" value="WD40"/>
    <property type="match status" value="1"/>
</dbReference>
<feature type="region of interest" description="Disordered" evidence="4">
    <location>
        <begin position="286"/>
        <end position="415"/>
    </location>
</feature>
<keyword evidence="6" id="KW-1185">Reference proteome</keyword>
<feature type="repeat" description="WD" evidence="3">
    <location>
        <begin position="549"/>
        <end position="581"/>
    </location>
</feature>
<evidence type="ECO:0000256" key="3">
    <source>
        <dbReference type="PROSITE-ProRule" id="PRU00221"/>
    </source>
</evidence>
<dbReference type="PROSITE" id="PS50896">
    <property type="entry name" value="LISH"/>
    <property type="match status" value="1"/>
</dbReference>
<proteinExistence type="predicted"/>
<sequence>MAQSNWEADKMLDVYIYDYLMKRNLHATAKAFMSEAKVANDPVAIDAPGGFLFEWWSVFWDIFIARTNEKHSETAASYIETQHFKAREQQQQLQMQQVQLIQQRQAQMQRSNPNHPSLGPINNMHSDGILGASTASVMAAKLYEERLKNPHSMDSETSMALLKSATNHSGQLGQGNQGGVSATLQQIQARSQQTTEIKTEGNLGIAQRSPMDPSSIYSQSIMQSKSGLGAAGLNQGVSGLPLKGWPLTGIDQIRPNLGPQVQKPFLSTQNQFQLLSPQQQQQILAQAQAQGNLGSSPSFGDLDPRRFRGLPRGNLNGKDGQLSGTDGSLGSPIQSSSPKVRQGQPEYMMKMQQSSAQQPQEQLQQQQQQQLQQNNRKRKQATSSGAANSTGTGNTIGPSNSPPSTPSTHTTGDGVAIAGNMQHANSMPKSLMMYGPDGTGGLAASSNQMDDLEHFGDVGSLDDNVESFLSHHDDGDARDIFAALKRSPTEHNPEPSKSFTFNEVGCIRTSNSKVVCCHFSTDGKLLASAGHEKKAVLWNMDTLQTESTPEEHTLIITDIRFRPNSMQLATSSFDRTIRLWNAAEPSYCMNTFTGHSSKVTSIDFHPKKTDILCSCDGNGEIRLWNVSQYSCSRVSKGGTAQVRFQPRIGRLLAAASENVISIFDVETDTKTASLQGHTNEVISVCWDNNGDFLASVSQDSVKVWSIASGACIHELNTNVNKFHSCIFHPSYSPLLVIGGYQSLEVWNMVENQTMTVNAHEGLIAALAQSPTTGMVASASHDESVKLWK</sequence>
<dbReference type="InterPro" id="IPR006594">
    <property type="entry name" value="LisH"/>
</dbReference>
<dbReference type="AlphaFoldDB" id="A0AAX6DKA9"/>
<gene>
    <name evidence="5" type="ORF">M6B38_243605</name>
</gene>
<accession>A0AAX6DKA9</accession>
<dbReference type="PROSITE" id="PS50082">
    <property type="entry name" value="WD_REPEATS_2"/>
    <property type="match status" value="5"/>
</dbReference>
<dbReference type="InterPro" id="IPR015943">
    <property type="entry name" value="WD40/YVTN_repeat-like_dom_sf"/>
</dbReference>
<feature type="repeat" description="WD" evidence="3">
    <location>
        <begin position="507"/>
        <end position="548"/>
    </location>
</feature>
<keyword evidence="1 3" id="KW-0853">WD repeat</keyword>
<feature type="compositionally biased region" description="Polar residues" evidence="4">
    <location>
        <begin position="382"/>
        <end position="397"/>
    </location>
</feature>
<feature type="repeat" description="WD" evidence="3">
    <location>
        <begin position="756"/>
        <end position="788"/>
    </location>
</feature>
<evidence type="ECO:0000256" key="4">
    <source>
        <dbReference type="SAM" id="MobiDB-lite"/>
    </source>
</evidence>
<protein>
    <submittedName>
        <fullName evidence="5">Transcriptional corepressor LEUNIG-like protein isoform X4</fullName>
    </submittedName>
</protein>
<dbReference type="SMART" id="SM00667">
    <property type="entry name" value="LisH"/>
    <property type="match status" value="1"/>
</dbReference>
<feature type="repeat" description="WD" evidence="3">
    <location>
        <begin position="674"/>
        <end position="714"/>
    </location>
</feature>
<dbReference type="SUPFAM" id="SSF50978">
    <property type="entry name" value="WD40 repeat-like"/>
    <property type="match status" value="1"/>
</dbReference>